<accession>A0A6N2KFZ0</accession>
<protein>
    <submittedName>
        <fullName evidence="1">Uncharacterized protein</fullName>
    </submittedName>
</protein>
<dbReference type="AlphaFoldDB" id="A0A6N2KFZ0"/>
<name>A0A6N2KFZ0_SALVM</name>
<organism evidence="1">
    <name type="scientific">Salix viminalis</name>
    <name type="common">Common osier</name>
    <name type="synonym">Basket willow</name>
    <dbReference type="NCBI Taxonomy" id="40686"/>
    <lineage>
        <taxon>Eukaryota</taxon>
        <taxon>Viridiplantae</taxon>
        <taxon>Streptophyta</taxon>
        <taxon>Embryophyta</taxon>
        <taxon>Tracheophyta</taxon>
        <taxon>Spermatophyta</taxon>
        <taxon>Magnoliopsida</taxon>
        <taxon>eudicotyledons</taxon>
        <taxon>Gunneridae</taxon>
        <taxon>Pentapetalae</taxon>
        <taxon>rosids</taxon>
        <taxon>fabids</taxon>
        <taxon>Malpighiales</taxon>
        <taxon>Salicaceae</taxon>
        <taxon>Saliceae</taxon>
        <taxon>Salix</taxon>
    </lineage>
</organism>
<reference evidence="1" key="1">
    <citation type="submission" date="2019-03" db="EMBL/GenBank/DDBJ databases">
        <authorList>
            <person name="Mank J."/>
            <person name="Almeida P."/>
        </authorList>
    </citation>
    <scope>NUCLEOTIDE SEQUENCE</scope>
    <source>
        <strain evidence="1">78183</strain>
    </source>
</reference>
<dbReference type="EMBL" id="CAADRP010000324">
    <property type="protein sequence ID" value="VFU26597.1"/>
    <property type="molecule type" value="Genomic_DNA"/>
</dbReference>
<proteinExistence type="predicted"/>
<evidence type="ECO:0000313" key="1">
    <source>
        <dbReference type="EMBL" id="VFU26597.1"/>
    </source>
</evidence>
<sequence>MRSKRFWYWNLREENKELRDQSMGTYQALDYNYDKCTQAKGFKLFSRTIQPRFDSPSSFTIMRDCLKIYVEEKILQIALRGQQLCLTTYTLISF</sequence>
<gene>
    <name evidence="1" type="ORF">SVIM_LOCUS72385</name>
</gene>